<dbReference type="EMBL" id="JAYKXN010000007">
    <property type="protein sequence ID" value="KAK7270695.1"/>
    <property type="molecule type" value="Genomic_DNA"/>
</dbReference>
<organism evidence="1 2">
    <name type="scientific">Clitoria ternatea</name>
    <name type="common">Butterfly pea</name>
    <dbReference type="NCBI Taxonomy" id="43366"/>
    <lineage>
        <taxon>Eukaryota</taxon>
        <taxon>Viridiplantae</taxon>
        <taxon>Streptophyta</taxon>
        <taxon>Embryophyta</taxon>
        <taxon>Tracheophyta</taxon>
        <taxon>Spermatophyta</taxon>
        <taxon>Magnoliopsida</taxon>
        <taxon>eudicotyledons</taxon>
        <taxon>Gunneridae</taxon>
        <taxon>Pentapetalae</taxon>
        <taxon>rosids</taxon>
        <taxon>fabids</taxon>
        <taxon>Fabales</taxon>
        <taxon>Fabaceae</taxon>
        <taxon>Papilionoideae</taxon>
        <taxon>50 kb inversion clade</taxon>
        <taxon>NPAAA clade</taxon>
        <taxon>indigoferoid/millettioid clade</taxon>
        <taxon>Phaseoleae</taxon>
        <taxon>Clitoria</taxon>
    </lineage>
</organism>
<proteinExistence type="predicted"/>
<comment type="caution">
    <text evidence="1">The sequence shown here is derived from an EMBL/GenBank/DDBJ whole genome shotgun (WGS) entry which is preliminary data.</text>
</comment>
<reference evidence="1 2" key="1">
    <citation type="submission" date="2024-01" db="EMBL/GenBank/DDBJ databases">
        <title>The genomes of 5 underutilized Papilionoideae crops provide insights into root nodulation and disease resistance.</title>
        <authorList>
            <person name="Yuan L."/>
        </authorList>
    </citation>
    <scope>NUCLEOTIDE SEQUENCE [LARGE SCALE GENOMIC DNA]</scope>
    <source>
        <strain evidence="1">LY-2023</strain>
        <tissue evidence="1">Leaf</tissue>
    </source>
</reference>
<evidence type="ECO:0000313" key="1">
    <source>
        <dbReference type="EMBL" id="KAK7270695.1"/>
    </source>
</evidence>
<gene>
    <name evidence="1" type="ORF">RJT34_26040</name>
</gene>
<protein>
    <submittedName>
        <fullName evidence="1">Uncharacterized protein</fullName>
    </submittedName>
</protein>
<dbReference type="Proteomes" id="UP001359559">
    <property type="component" value="Unassembled WGS sequence"/>
</dbReference>
<evidence type="ECO:0000313" key="2">
    <source>
        <dbReference type="Proteomes" id="UP001359559"/>
    </source>
</evidence>
<dbReference type="AlphaFoldDB" id="A0AAN9F8S8"/>
<keyword evidence="2" id="KW-1185">Reference proteome</keyword>
<sequence>MESIIVNPDASCPKCFFPIQVTLLFVLHITIWHHHKFLHCCCRPHLFLLHLLTSRKARTKTSPKEYYQASIKFLLNLSRLVSEVIEGEAHTH</sequence>
<name>A0AAN9F8S8_CLITE</name>
<accession>A0AAN9F8S8</accession>